<evidence type="ECO:0000313" key="3">
    <source>
        <dbReference type="Proteomes" id="UP000050761"/>
    </source>
</evidence>
<dbReference type="GO" id="GO:0006260">
    <property type="term" value="P:DNA replication"/>
    <property type="evidence" value="ECO:0007669"/>
    <property type="project" value="TreeGrafter"/>
</dbReference>
<protein>
    <submittedName>
        <fullName evidence="4">ATP-dependent DNA helicase</fullName>
    </submittedName>
</protein>
<dbReference type="PANTHER" id="PTHR23274">
    <property type="entry name" value="DNA HELICASE-RELATED"/>
    <property type="match status" value="1"/>
</dbReference>
<dbReference type="GO" id="GO:0005657">
    <property type="term" value="C:replication fork"/>
    <property type="evidence" value="ECO:0007669"/>
    <property type="project" value="TreeGrafter"/>
</dbReference>
<keyword evidence="3" id="KW-1185">Reference proteome</keyword>
<dbReference type="OrthoDB" id="10056572at2759"/>
<proteinExistence type="predicted"/>
<dbReference type="Gene3D" id="3.40.50.300">
    <property type="entry name" value="P-loop containing nucleotide triphosphate hydrolases"/>
    <property type="match status" value="1"/>
</dbReference>
<dbReference type="PANTHER" id="PTHR23274:SF51">
    <property type="entry name" value="OS03G0423850 PROTEIN"/>
    <property type="match status" value="1"/>
</dbReference>
<organism evidence="3 4">
    <name type="scientific">Heligmosomoides polygyrus</name>
    <name type="common">Parasitic roundworm</name>
    <dbReference type="NCBI Taxonomy" id="6339"/>
    <lineage>
        <taxon>Eukaryota</taxon>
        <taxon>Metazoa</taxon>
        <taxon>Ecdysozoa</taxon>
        <taxon>Nematoda</taxon>
        <taxon>Chromadorea</taxon>
        <taxon>Rhabditida</taxon>
        <taxon>Rhabditina</taxon>
        <taxon>Rhabditomorpha</taxon>
        <taxon>Strongyloidea</taxon>
        <taxon>Heligmosomidae</taxon>
        <taxon>Heligmosomoides</taxon>
    </lineage>
</organism>
<gene>
    <name evidence="2" type="ORF">HPBE_LOCUS10615</name>
</gene>
<accession>A0A3P7YCS6</accession>
<sequence>MCTNVYVYAADEIEQYLNARYVCPPEAAHRIFGYDLDDSSHSVVRLAVHLPGQPVMFEQGQEVAALAQAAARDSMLTSYFKLNERSGTISEGSTSTRETLAVDPRQLYYSEIPIHFTFKDREWKLRQRAGKPAIGRMTSVSPVDTERYALRVLLLNRKGATSFDELKTLDGHRYEKFLDAAKGLDFLMTTITGSVYSLAAKAILAPKNSHVQTINTDTLRRLQVTNPRDERVFKSVDEAILGDNVDQLHMPTEYLNSLTPSGMPPHELHLKRGTIVMLLRNPDVDNGLCNGTRVMIESLGRFVLGCRFISGQRKGELTIIPRIDLYYNGAPFRLRRLDDFPIRLAFAMTINKSQGQTFSKIGLFLPEDVLSHGQMYTALSRVRQPDGILVKSNSNFVKNVVFSEVFA</sequence>
<dbReference type="WBParaSite" id="HPBE_0001061401-mRNA-1">
    <property type="protein sequence ID" value="HPBE_0001061401-mRNA-1"/>
    <property type="gene ID" value="HPBE_0001061401"/>
</dbReference>
<feature type="domain" description="DNA helicase Pif1-like 2B" evidence="1">
    <location>
        <begin position="253"/>
        <end position="298"/>
    </location>
</feature>
<dbReference type="SUPFAM" id="SSF52540">
    <property type="entry name" value="P-loop containing nucleoside triphosphate hydrolases"/>
    <property type="match status" value="1"/>
</dbReference>
<dbReference type="Proteomes" id="UP000050761">
    <property type="component" value="Unassembled WGS sequence"/>
</dbReference>
<evidence type="ECO:0000313" key="4">
    <source>
        <dbReference type="WBParaSite" id="HPBE_0001061401-mRNA-1"/>
    </source>
</evidence>
<accession>A0A183FRW3</accession>
<dbReference type="EMBL" id="UZAH01026821">
    <property type="protein sequence ID" value="VDO85696.1"/>
    <property type="molecule type" value="Genomic_DNA"/>
</dbReference>
<name>A0A183FRW3_HELPZ</name>
<dbReference type="Pfam" id="PF21530">
    <property type="entry name" value="Pif1_2B_dom"/>
    <property type="match status" value="1"/>
</dbReference>
<dbReference type="InterPro" id="IPR027417">
    <property type="entry name" value="P-loop_NTPase"/>
</dbReference>
<dbReference type="AlphaFoldDB" id="A0A183FRW3"/>
<dbReference type="CDD" id="cd18809">
    <property type="entry name" value="SF1_C_RecD"/>
    <property type="match status" value="1"/>
</dbReference>
<reference evidence="4" key="2">
    <citation type="submission" date="2019-09" db="UniProtKB">
        <authorList>
            <consortium name="WormBaseParasite"/>
        </authorList>
    </citation>
    <scope>IDENTIFICATION</scope>
</reference>
<dbReference type="InterPro" id="IPR049163">
    <property type="entry name" value="Pif1-like_2B_dom"/>
</dbReference>
<evidence type="ECO:0000313" key="2">
    <source>
        <dbReference type="EMBL" id="VDO85696.1"/>
    </source>
</evidence>
<reference evidence="2 3" key="1">
    <citation type="submission" date="2018-11" db="EMBL/GenBank/DDBJ databases">
        <authorList>
            <consortium name="Pathogen Informatics"/>
        </authorList>
    </citation>
    <scope>NUCLEOTIDE SEQUENCE [LARGE SCALE GENOMIC DNA]</scope>
</reference>
<evidence type="ECO:0000259" key="1">
    <source>
        <dbReference type="Pfam" id="PF21530"/>
    </source>
</evidence>